<dbReference type="GO" id="GO:0004842">
    <property type="term" value="F:ubiquitin-protein transferase activity"/>
    <property type="evidence" value="ECO:0000318"/>
    <property type="project" value="GO_Central"/>
</dbReference>
<evidence type="ECO:0000313" key="16">
    <source>
        <dbReference type="Proteomes" id="UP000008810"/>
    </source>
</evidence>
<dbReference type="PROSITE" id="PS51805">
    <property type="entry name" value="EPHD"/>
    <property type="match status" value="1"/>
</dbReference>
<dbReference type="OrthoDB" id="2384350at2759"/>
<dbReference type="GO" id="GO:0031436">
    <property type="term" value="C:BRCA1-BARD1 complex"/>
    <property type="evidence" value="ECO:0000318"/>
    <property type="project" value="GO_Central"/>
</dbReference>
<evidence type="ECO:0000256" key="5">
    <source>
        <dbReference type="ARBA" id="ARBA00022771"/>
    </source>
</evidence>
<evidence type="ECO:0000256" key="3">
    <source>
        <dbReference type="ARBA" id="ARBA00022737"/>
    </source>
</evidence>
<accession>I1HHS7</accession>
<feature type="domain" description="PHD-type" evidence="13">
    <location>
        <begin position="637"/>
        <end position="757"/>
    </location>
</feature>
<keyword evidence="7" id="KW-0234">DNA repair</keyword>
<dbReference type="InterPro" id="IPR013083">
    <property type="entry name" value="Znf_RING/FYVE/PHD"/>
</dbReference>
<evidence type="ECO:0000256" key="7">
    <source>
        <dbReference type="ARBA" id="ARBA00023204"/>
    </source>
</evidence>
<dbReference type="Gene3D" id="3.30.40.10">
    <property type="entry name" value="Zinc/RING finger domain, C3HC4 (zinc finger)"/>
    <property type="match status" value="2"/>
</dbReference>
<keyword evidence="3" id="KW-0677">Repeat</keyword>
<evidence type="ECO:0000256" key="2">
    <source>
        <dbReference type="ARBA" id="ARBA00022723"/>
    </source>
</evidence>
<dbReference type="GO" id="GO:0071480">
    <property type="term" value="P:cellular response to gamma radiation"/>
    <property type="evidence" value="ECO:0007669"/>
    <property type="project" value="EnsemblPlants"/>
</dbReference>
<evidence type="ECO:0000256" key="6">
    <source>
        <dbReference type="ARBA" id="ARBA00022833"/>
    </source>
</evidence>
<dbReference type="CDD" id="cd17734">
    <property type="entry name" value="BRCT_Bard1_rpt1"/>
    <property type="match status" value="1"/>
</dbReference>
<feature type="compositionally biased region" description="Polar residues" evidence="10">
    <location>
        <begin position="136"/>
        <end position="150"/>
    </location>
</feature>
<name>I1HHS7_BRADI</name>
<dbReference type="Gramene" id="KQK05477">
    <property type="protein sequence ID" value="KQK05477"/>
    <property type="gene ID" value="BRADI_2g20260v3"/>
</dbReference>
<dbReference type="InterPro" id="IPR034732">
    <property type="entry name" value="EPHD"/>
</dbReference>
<feature type="compositionally biased region" description="Basic residues" evidence="10">
    <location>
        <begin position="333"/>
        <end position="343"/>
    </location>
</feature>
<dbReference type="eggNOG" id="KOG4362">
    <property type="taxonomic scope" value="Eukaryota"/>
</dbReference>
<dbReference type="GO" id="GO:0045944">
    <property type="term" value="P:positive regulation of transcription by RNA polymerase II"/>
    <property type="evidence" value="ECO:0000318"/>
    <property type="project" value="GO_Central"/>
</dbReference>
<feature type="compositionally biased region" description="Basic residues" evidence="10">
    <location>
        <begin position="464"/>
        <end position="473"/>
    </location>
</feature>
<keyword evidence="16" id="KW-1185">Reference proteome</keyword>
<dbReference type="InterPro" id="IPR017907">
    <property type="entry name" value="Znf_RING_CS"/>
</dbReference>
<feature type="compositionally biased region" description="Basic residues" evidence="10">
    <location>
        <begin position="106"/>
        <end position="123"/>
    </location>
</feature>
<sequence length="1026" mass="112883">MADMGSLEKMGRELKCPICLSLLRSAVSVTCNHIFCNDCLTESMKSASSCPVCKVPFRRREIRPAPHMDNLVSILKSMEVETGTNAVSTQVTSVVEVADGTEHANSGRRSKRLQKSKGQKKIPSKKEANTMKPTAASASCPTKKPSFSTNKRIHVTPFPESETPMRPQKIMKPEEPKNKLNDDAEHGKDAMASDKPGCFSLSPFFWLREGEDEGGTAETLSDPLSLDTPLRHNAPCYSDIQDSDDKTPPIRTPNSKAAVPEVFDSEIFEWTQRPCSPELYSTPLKKQGSVKNIQDQIAENDDWEDLHLGGSFDKLGHASNAVPRVDAKEMKQKGKKARVRNSKSAKQPSRPKASMKEADANQQDSNCTRSLAGNSKNTKLPNRPMISIKETDVNQQDSNSTRILAAKLCEKNSIATKKNTSNRRYKAFSNINPLPCSYDNSLKTFLPEEDKETEAHDDGISTKRTQKKGKKGQHKCARKLGIIGNSTVEATESNPEPRSKRVRRMTDGGNAENIRVIAGSGSETEIPQLHSIIKGCTRNKPSDARREKRKLSGEMKSKIGLESLKQNIGGNGLNILPGKCQGSETTQAASSAISASVENTSAKGTEQSDCSGMKNFRKLQACNGRSTFLLKCDTVSKVSCAFCQSDDTTEESGEMVHYHNGKRVPEEFSAGANVTHAHKNCLEWAPNVYFEDDSVFNLTAELTRSKRIKCACCGIKGAALGCFDKSCRKSFHFTCAKLIPECRWDTENFVMLCPLHQSSKLPNESSGGQKQSKRIVTPKGPSQVRSSQDCSNNWKWASGPQKWVLCCSALSTAEKGIVSEFAKLTGVPISTSWSPSVTHVIASTDLSGACKRTLKFLMAILYGKWIVSMDWVKACMDRMEPVDEQKFEVTTDVHGISEGPRLGRQRVTNKQPKLFNGMQFYLHGNYTKSYRGYLQDLVVAAGGTILHRKPVSRDHQMLLDNRCPVVIVYSVENQEKAKLAADDHRRQADDAWALACASGGKVASSAWMIDSIAACSLQPLSLKALS</sequence>
<dbReference type="FunFam" id="3.40.50.10190:FF:000006">
    <property type="entry name" value="Breast cancer type 1 susceptibility protein homolog"/>
    <property type="match status" value="1"/>
</dbReference>
<keyword evidence="5 9" id="KW-0863">Zinc-finger</keyword>
<feature type="region of interest" description="Disordered" evidence="10">
    <location>
        <begin position="760"/>
        <end position="788"/>
    </location>
</feature>
<reference evidence="15" key="3">
    <citation type="submission" date="2018-08" db="UniProtKB">
        <authorList>
            <consortium name="EnsemblPlants"/>
        </authorList>
    </citation>
    <scope>IDENTIFICATION</scope>
    <source>
        <strain evidence="15">cv. Bd21</strain>
    </source>
</reference>
<dbReference type="Pfam" id="PF13923">
    <property type="entry name" value="zf-C3HC4_2"/>
    <property type="match status" value="1"/>
</dbReference>
<evidence type="ECO:0000259" key="12">
    <source>
        <dbReference type="PROSITE" id="PS50172"/>
    </source>
</evidence>
<dbReference type="KEGG" id="bdi:100842545"/>
<evidence type="ECO:0000256" key="1">
    <source>
        <dbReference type="ARBA" id="ARBA00004123"/>
    </source>
</evidence>
<keyword evidence="4" id="KW-0227">DNA damage</keyword>
<dbReference type="Gene3D" id="3.40.50.10190">
    <property type="entry name" value="BRCT domain"/>
    <property type="match status" value="2"/>
</dbReference>
<evidence type="ECO:0000256" key="9">
    <source>
        <dbReference type="PROSITE-ProRule" id="PRU00175"/>
    </source>
</evidence>
<dbReference type="AlphaFoldDB" id="I1HHS7"/>
<evidence type="ECO:0000256" key="8">
    <source>
        <dbReference type="ARBA" id="ARBA00023242"/>
    </source>
</evidence>
<evidence type="ECO:0008006" key="17">
    <source>
        <dbReference type="Google" id="ProtNLM"/>
    </source>
</evidence>
<feature type="compositionally biased region" description="Polar residues" evidence="10">
    <location>
        <begin position="760"/>
        <end position="770"/>
    </location>
</feature>
<feature type="region of interest" description="Disordered" evidence="10">
    <location>
        <begin position="450"/>
        <end position="473"/>
    </location>
</feature>
<dbReference type="PANTHER" id="PTHR13763:SF0">
    <property type="entry name" value="BREAST CANCER TYPE 1 SUSCEPTIBILITY PROTEIN"/>
    <property type="match status" value="1"/>
</dbReference>
<dbReference type="RefSeq" id="XP_010231189.1">
    <property type="nucleotide sequence ID" value="XM_010232887.3"/>
</dbReference>
<dbReference type="FunFam" id="3.30.40.10:FF:000352">
    <property type="entry name" value="Breast cancer associated RING 1"/>
    <property type="match status" value="1"/>
</dbReference>
<feature type="domain" description="BRCT" evidence="12">
    <location>
        <begin position="910"/>
        <end position="1025"/>
    </location>
</feature>
<dbReference type="GO" id="GO:0070531">
    <property type="term" value="C:BRCA1-A complex"/>
    <property type="evidence" value="ECO:0000318"/>
    <property type="project" value="GO_Central"/>
</dbReference>
<dbReference type="OMA" id="RRIKCAC"/>
<keyword evidence="8" id="KW-0539">Nucleus</keyword>
<dbReference type="PROSITE" id="PS00518">
    <property type="entry name" value="ZF_RING_1"/>
    <property type="match status" value="1"/>
</dbReference>
<gene>
    <name evidence="15" type="primary">LOC100842545</name>
    <name evidence="14" type="ORF">BRADI_2g20260v3</name>
</gene>
<dbReference type="GeneID" id="100842545"/>
<evidence type="ECO:0000259" key="11">
    <source>
        <dbReference type="PROSITE" id="PS50089"/>
    </source>
</evidence>
<keyword evidence="2" id="KW-0479">Metal-binding</keyword>
<dbReference type="PROSITE" id="PS50089">
    <property type="entry name" value="ZF_RING_2"/>
    <property type="match status" value="1"/>
</dbReference>
<dbReference type="EnsemblPlants" id="KQK05477">
    <property type="protein sequence ID" value="KQK05477"/>
    <property type="gene ID" value="BRADI_2g20260v3"/>
</dbReference>
<dbReference type="Pfam" id="PF00533">
    <property type="entry name" value="BRCT"/>
    <property type="match status" value="1"/>
</dbReference>
<dbReference type="GO" id="GO:0000724">
    <property type="term" value="P:double-strand break repair via homologous recombination"/>
    <property type="evidence" value="ECO:0000318"/>
    <property type="project" value="GO_Central"/>
</dbReference>
<reference evidence="14" key="2">
    <citation type="submission" date="2017-06" db="EMBL/GenBank/DDBJ databases">
        <title>WGS assembly of Brachypodium distachyon.</title>
        <authorList>
            <consortium name="The International Brachypodium Initiative"/>
            <person name="Lucas S."/>
            <person name="Harmon-Smith M."/>
            <person name="Lail K."/>
            <person name="Tice H."/>
            <person name="Grimwood J."/>
            <person name="Bruce D."/>
            <person name="Barry K."/>
            <person name="Shu S."/>
            <person name="Lindquist E."/>
            <person name="Wang M."/>
            <person name="Pitluck S."/>
            <person name="Vogel J.P."/>
            <person name="Garvin D.F."/>
            <person name="Mockler T.C."/>
            <person name="Schmutz J."/>
            <person name="Rokhsar D."/>
            <person name="Bevan M.W."/>
        </authorList>
    </citation>
    <scope>NUCLEOTIDE SEQUENCE</scope>
    <source>
        <strain evidence="14">Bd21</strain>
    </source>
</reference>
<dbReference type="EMBL" id="CM000881">
    <property type="protein sequence ID" value="KQK05477.1"/>
    <property type="molecule type" value="Genomic_DNA"/>
</dbReference>
<dbReference type="SUPFAM" id="SSF52113">
    <property type="entry name" value="BRCT domain"/>
    <property type="match status" value="2"/>
</dbReference>
<evidence type="ECO:0000256" key="10">
    <source>
        <dbReference type="SAM" id="MobiDB-lite"/>
    </source>
</evidence>
<dbReference type="PROSITE" id="PS50172">
    <property type="entry name" value="BRCT"/>
    <property type="match status" value="2"/>
</dbReference>
<feature type="domain" description="BRCT" evidence="12">
    <location>
        <begin position="810"/>
        <end position="889"/>
    </location>
</feature>
<dbReference type="SUPFAM" id="SSF57850">
    <property type="entry name" value="RING/U-box"/>
    <property type="match status" value="1"/>
</dbReference>
<dbReference type="HOGENOM" id="CLU_004218_0_0_1"/>
<feature type="compositionally biased region" description="Polar residues" evidence="10">
    <location>
        <begin position="360"/>
        <end position="380"/>
    </location>
</feature>
<feature type="region of interest" description="Disordered" evidence="10">
    <location>
        <begin position="98"/>
        <end position="194"/>
    </location>
</feature>
<dbReference type="GO" id="GO:0008270">
    <property type="term" value="F:zinc ion binding"/>
    <property type="evidence" value="ECO:0007669"/>
    <property type="project" value="UniProtKB-KW"/>
</dbReference>
<comment type="subcellular location">
    <subcellularLocation>
        <location evidence="1">Nucleus</location>
    </subcellularLocation>
</comment>
<dbReference type="STRING" id="15368.I1HHS7"/>
<dbReference type="FunCoup" id="I1HHS7">
    <property type="interactions" value="43"/>
</dbReference>
<organism evidence="15">
    <name type="scientific">Brachypodium distachyon</name>
    <name type="common">Purple false brome</name>
    <name type="synonym">Trachynia distachya</name>
    <dbReference type="NCBI Taxonomy" id="15368"/>
    <lineage>
        <taxon>Eukaryota</taxon>
        <taxon>Viridiplantae</taxon>
        <taxon>Streptophyta</taxon>
        <taxon>Embryophyta</taxon>
        <taxon>Tracheophyta</taxon>
        <taxon>Spermatophyta</taxon>
        <taxon>Magnoliopsida</taxon>
        <taxon>Liliopsida</taxon>
        <taxon>Poales</taxon>
        <taxon>Poaceae</taxon>
        <taxon>BOP clade</taxon>
        <taxon>Pooideae</taxon>
        <taxon>Stipodae</taxon>
        <taxon>Brachypodieae</taxon>
        <taxon>Brachypodium</taxon>
    </lineage>
</organism>
<reference evidence="14 15" key="1">
    <citation type="journal article" date="2010" name="Nature">
        <title>Genome sequencing and analysis of the model grass Brachypodium distachyon.</title>
        <authorList>
            <consortium name="International Brachypodium Initiative"/>
        </authorList>
    </citation>
    <scope>NUCLEOTIDE SEQUENCE [LARGE SCALE GENOMIC DNA]</scope>
    <source>
        <strain evidence="14 15">Bd21</strain>
    </source>
</reference>
<dbReference type="Proteomes" id="UP000008810">
    <property type="component" value="Chromosome 2"/>
</dbReference>
<dbReference type="InterPro" id="IPR001841">
    <property type="entry name" value="Znf_RING"/>
</dbReference>
<dbReference type="Pfam" id="PF13771">
    <property type="entry name" value="zf-HC5HC2H"/>
    <property type="match status" value="1"/>
</dbReference>
<proteinExistence type="predicted"/>
<feature type="region of interest" description="Disordered" evidence="10">
    <location>
        <begin position="315"/>
        <end position="386"/>
    </location>
</feature>
<feature type="compositionally biased region" description="Basic and acidic residues" evidence="10">
    <location>
        <begin position="171"/>
        <end position="192"/>
    </location>
</feature>
<feature type="domain" description="RING-type" evidence="11">
    <location>
        <begin position="16"/>
        <end position="54"/>
    </location>
</feature>
<protein>
    <recommendedName>
        <fullName evidence="17">RING-type E3 ubiquitin transferase BRCA1</fullName>
    </recommendedName>
</protein>
<evidence type="ECO:0000313" key="14">
    <source>
        <dbReference type="EMBL" id="KQK05477.1"/>
    </source>
</evidence>
<evidence type="ECO:0000259" key="13">
    <source>
        <dbReference type="PROSITE" id="PS51805"/>
    </source>
</evidence>
<evidence type="ECO:0000313" key="15">
    <source>
        <dbReference type="EnsemblPlants" id="KQK05477"/>
    </source>
</evidence>
<dbReference type="FunFam" id="3.30.40.10:FF:000310">
    <property type="entry name" value="Breast cancer associated RING 1"/>
    <property type="match status" value="1"/>
</dbReference>
<dbReference type="SMART" id="SM00292">
    <property type="entry name" value="BRCT"/>
    <property type="match status" value="2"/>
</dbReference>
<evidence type="ECO:0000256" key="4">
    <source>
        <dbReference type="ARBA" id="ARBA00022763"/>
    </source>
</evidence>
<dbReference type="PANTHER" id="PTHR13763">
    <property type="entry name" value="BREAST CANCER TYPE 1 SUSCEPTIBILITY PROTEIN BRCA1"/>
    <property type="match status" value="1"/>
</dbReference>
<dbReference type="InterPro" id="IPR031099">
    <property type="entry name" value="BRCA1-associated"/>
</dbReference>
<dbReference type="InterPro" id="IPR036420">
    <property type="entry name" value="BRCT_dom_sf"/>
</dbReference>
<dbReference type="InterPro" id="IPR001357">
    <property type="entry name" value="BRCT_dom"/>
</dbReference>
<keyword evidence="6" id="KW-0862">Zinc</keyword>
<dbReference type="SMART" id="SM00184">
    <property type="entry name" value="RING"/>
    <property type="match status" value="1"/>
</dbReference>